<evidence type="ECO:0000256" key="3">
    <source>
        <dbReference type="ARBA" id="ARBA00011738"/>
    </source>
</evidence>
<evidence type="ECO:0000313" key="10">
    <source>
        <dbReference type="Proteomes" id="UP000185669"/>
    </source>
</evidence>
<reference evidence="10" key="1">
    <citation type="submission" date="2017-01" db="EMBL/GenBank/DDBJ databases">
        <authorList>
            <person name="Varghese N."/>
            <person name="Submissions S."/>
        </authorList>
    </citation>
    <scope>NUCLEOTIDE SEQUENCE [LARGE SCALE GENOMIC DNA]</scope>
    <source>
        <strain evidence="10">ATCC 700103</strain>
    </source>
</reference>
<dbReference type="PANTHER" id="PTHR42930">
    <property type="entry name" value="PHOSPHATE-SPECIFIC TRANSPORT SYSTEM ACCESSORY PROTEIN PHOU"/>
    <property type="match status" value="1"/>
</dbReference>
<dbReference type="NCBIfam" id="TIGR02135">
    <property type="entry name" value="phoU_full"/>
    <property type="match status" value="1"/>
</dbReference>
<keyword evidence="5 7" id="KW-0963">Cytoplasm</keyword>
<dbReference type="GO" id="GO:0045936">
    <property type="term" value="P:negative regulation of phosphate metabolic process"/>
    <property type="evidence" value="ECO:0007669"/>
    <property type="project" value="InterPro"/>
</dbReference>
<dbReference type="Pfam" id="PF01895">
    <property type="entry name" value="PhoU"/>
    <property type="match status" value="2"/>
</dbReference>
<feature type="domain" description="PhoU" evidence="8">
    <location>
        <begin position="124"/>
        <end position="207"/>
    </location>
</feature>
<dbReference type="AlphaFoldDB" id="A0A1N7AS12"/>
<evidence type="ECO:0000256" key="7">
    <source>
        <dbReference type="PIRNR" id="PIRNR003107"/>
    </source>
</evidence>
<dbReference type="SUPFAM" id="SSF109755">
    <property type="entry name" value="PhoU-like"/>
    <property type="match status" value="1"/>
</dbReference>
<evidence type="ECO:0000259" key="8">
    <source>
        <dbReference type="Pfam" id="PF01895"/>
    </source>
</evidence>
<organism evidence="9 10">
    <name type="scientific">Halanaerobium kushneri</name>
    <dbReference type="NCBI Taxonomy" id="56779"/>
    <lineage>
        <taxon>Bacteria</taxon>
        <taxon>Bacillati</taxon>
        <taxon>Bacillota</taxon>
        <taxon>Clostridia</taxon>
        <taxon>Halanaerobiales</taxon>
        <taxon>Halanaerobiaceae</taxon>
        <taxon>Halanaerobium</taxon>
    </lineage>
</organism>
<dbReference type="FunFam" id="1.20.58.220:FF:000004">
    <property type="entry name" value="Phosphate-specific transport system accessory protein PhoU"/>
    <property type="match status" value="1"/>
</dbReference>
<comment type="subcellular location">
    <subcellularLocation>
        <location evidence="1 7">Cytoplasm</location>
    </subcellularLocation>
</comment>
<name>A0A1N7AS12_9FIRM</name>
<accession>A0A1N7AS12</accession>
<evidence type="ECO:0000256" key="2">
    <source>
        <dbReference type="ARBA" id="ARBA00008107"/>
    </source>
</evidence>
<dbReference type="InterPro" id="IPR028366">
    <property type="entry name" value="PhoU"/>
</dbReference>
<evidence type="ECO:0000256" key="6">
    <source>
        <dbReference type="ARBA" id="ARBA00022592"/>
    </source>
</evidence>
<keyword evidence="4 7" id="KW-0813">Transport</keyword>
<dbReference type="InterPro" id="IPR038078">
    <property type="entry name" value="PhoU-like_sf"/>
</dbReference>
<dbReference type="PIRSF" id="PIRSF003107">
    <property type="entry name" value="PhoU"/>
    <property type="match status" value="1"/>
</dbReference>
<dbReference type="InterPro" id="IPR026022">
    <property type="entry name" value="PhoU_dom"/>
</dbReference>
<evidence type="ECO:0000256" key="1">
    <source>
        <dbReference type="ARBA" id="ARBA00004496"/>
    </source>
</evidence>
<dbReference type="RefSeq" id="WP_076545852.1">
    <property type="nucleotide sequence ID" value="NZ_FTNC01000025.1"/>
</dbReference>
<gene>
    <name evidence="9" type="ORF">SAMN05421834_12515</name>
</gene>
<comment type="subunit">
    <text evidence="3 7">Homodimer.</text>
</comment>
<dbReference type="Proteomes" id="UP000185669">
    <property type="component" value="Unassembled WGS sequence"/>
</dbReference>
<comment type="function">
    <text evidence="7">Plays a role in the regulation of phosphate uptake.</text>
</comment>
<dbReference type="OrthoDB" id="9814256at2"/>
<keyword evidence="6 7" id="KW-0592">Phosphate transport</keyword>
<dbReference type="PANTHER" id="PTHR42930:SF3">
    <property type="entry name" value="PHOSPHATE-SPECIFIC TRANSPORT SYSTEM ACCESSORY PROTEIN PHOU"/>
    <property type="match status" value="1"/>
</dbReference>
<dbReference type="GO" id="GO:0030643">
    <property type="term" value="P:intracellular phosphate ion homeostasis"/>
    <property type="evidence" value="ECO:0007669"/>
    <property type="project" value="InterPro"/>
</dbReference>
<dbReference type="GO" id="GO:0005737">
    <property type="term" value="C:cytoplasm"/>
    <property type="evidence" value="ECO:0007669"/>
    <property type="project" value="UniProtKB-SubCell"/>
</dbReference>
<comment type="similarity">
    <text evidence="2 7">Belongs to the PhoU family.</text>
</comment>
<dbReference type="Gene3D" id="1.20.58.220">
    <property type="entry name" value="Phosphate transport system protein phou homolog 2, domain 2"/>
    <property type="match status" value="1"/>
</dbReference>
<proteinExistence type="inferred from homology"/>
<dbReference type="EMBL" id="FTNC01000025">
    <property type="protein sequence ID" value="SIR41768.1"/>
    <property type="molecule type" value="Genomic_DNA"/>
</dbReference>
<evidence type="ECO:0000256" key="4">
    <source>
        <dbReference type="ARBA" id="ARBA00022448"/>
    </source>
</evidence>
<sequence length="219" mass="25025">MNESRKAFHTELKDLENEMLKMGSVVGESISKSIEALMNKDIKLADEVIKDDDIIDDYELDIEEKCTRLIALQQPVAIDLRKIIVISKLVTDLERIGDNASNIAYKVKEIGDQPLIKEMQDLPGMRDIVVQRLRESLEAFVDMDIEKAKQVAARDEAVDRLDEQINSELLTVMENDCATIEQGTSLMFISRFLERIGDHSTNICERTVYMKTGEWTELE</sequence>
<feature type="domain" description="PhoU" evidence="8">
    <location>
        <begin position="20"/>
        <end position="106"/>
    </location>
</feature>
<dbReference type="STRING" id="56779.SAMN05421834_12515"/>
<keyword evidence="10" id="KW-1185">Reference proteome</keyword>
<evidence type="ECO:0000313" key="9">
    <source>
        <dbReference type="EMBL" id="SIR41768.1"/>
    </source>
</evidence>
<protein>
    <recommendedName>
        <fullName evidence="7">Phosphate-specific transport system accessory protein PhoU</fullName>
    </recommendedName>
</protein>
<dbReference type="GO" id="GO:0006817">
    <property type="term" value="P:phosphate ion transport"/>
    <property type="evidence" value="ECO:0007669"/>
    <property type="project" value="UniProtKB-KW"/>
</dbReference>
<evidence type="ECO:0000256" key="5">
    <source>
        <dbReference type="ARBA" id="ARBA00022490"/>
    </source>
</evidence>